<name>A0A9D4JTF3_DREPO</name>
<dbReference type="AlphaFoldDB" id="A0A9D4JTF3"/>
<feature type="region of interest" description="Disordered" evidence="1">
    <location>
        <begin position="177"/>
        <end position="217"/>
    </location>
</feature>
<feature type="compositionally biased region" description="Basic residues" evidence="1">
    <location>
        <begin position="29"/>
        <end position="48"/>
    </location>
</feature>
<sequence length="438" mass="49352">MQKSLKLKLQYALSKPAADAETPAVFVGGRRRNRKKRKPKHGQTKKKRNEMSTVPPVLNRSFAPDFEYYQDVVRPAAKVTCVDIEEPVFTEEPKQVYPTRRDSGCDEDFEDDSEPAITMNTSTPMLKDICRTHSRDSGVYDGDVTIFTDDVTSDSGLPDEQTSDEGIASMVEANVSKCSAESVEHGDRRKDVQDDIADDITADDIAADENANRHLDSTEEQFDEIDLDSEYEDERDPTLDAVPLSVELAEAYAIDGVEQETAAEATDEQGNVGDNADRFLKLLEDEDEVIFDLSQLEVNNTERELSTIERWRQQLRQNNEKSGWIFDPTVLESDEPIQVHMDLLIDDDKDDEVLYEAGGSRRDLNITCNPLYEHTLKDEETEKISLKNFQSGFKTDFDNVNFIQIPTKPGGKKTKESSPLLKNGESENADEIVCCTIL</sequence>
<feature type="compositionally biased region" description="Acidic residues" evidence="1">
    <location>
        <begin position="194"/>
        <end position="207"/>
    </location>
</feature>
<protein>
    <submittedName>
        <fullName evidence="2">Uncharacterized protein</fullName>
    </submittedName>
</protein>
<gene>
    <name evidence="2" type="ORF">DPMN_121286</name>
</gene>
<evidence type="ECO:0000313" key="2">
    <source>
        <dbReference type="EMBL" id="KAH3819547.1"/>
    </source>
</evidence>
<comment type="caution">
    <text evidence="2">The sequence shown here is derived from an EMBL/GenBank/DDBJ whole genome shotgun (WGS) entry which is preliminary data.</text>
</comment>
<feature type="compositionally biased region" description="Acidic residues" evidence="1">
    <location>
        <begin position="105"/>
        <end position="114"/>
    </location>
</feature>
<feature type="region of interest" description="Disordered" evidence="1">
    <location>
        <begin position="92"/>
        <end position="123"/>
    </location>
</feature>
<evidence type="ECO:0000256" key="1">
    <source>
        <dbReference type="SAM" id="MobiDB-lite"/>
    </source>
</evidence>
<dbReference type="Proteomes" id="UP000828390">
    <property type="component" value="Unassembled WGS sequence"/>
</dbReference>
<evidence type="ECO:0000313" key="3">
    <source>
        <dbReference type="Proteomes" id="UP000828390"/>
    </source>
</evidence>
<accession>A0A9D4JTF3</accession>
<reference evidence="2" key="2">
    <citation type="submission" date="2020-11" db="EMBL/GenBank/DDBJ databases">
        <authorList>
            <person name="McCartney M.A."/>
            <person name="Auch B."/>
            <person name="Kono T."/>
            <person name="Mallez S."/>
            <person name="Becker A."/>
            <person name="Gohl D.M."/>
            <person name="Silverstein K.A.T."/>
            <person name="Koren S."/>
            <person name="Bechman K.B."/>
            <person name="Herman A."/>
            <person name="Abrahante J.E."/>
            <person name="Garbe J."/>
        </authorList>
    </citation>
    <scope>NUCLEOTIDE SEQUENCE</scope>
    <source>
        <strain evidence="2">Duluth1</strain>
        <tissue evidence="2">Whole animal</tissue>
    </source>
</reference>
<keyword evidence="3" id="KW-1185">Reference proteome</keyword>
<feature type="compositionally biased region" description="Basic and acidic residues" evidence="1">
    <location>
        <begin position="92"/>
        <end position="104"/>
    </location>
</feature>
<dbReference type="EMBL" id="JAIWYP010000005">
    <property type="protein sequence ID" value="KAH3819547.1"/>
    <property type="molecule type" value="Genomic_DNA"/>
</dbReference>
<feature type="compositionally biased region" description="Basic and acidic residues" evidence="1">
    <location>
        <begin position="182"/>
        <end position="193"/>
    </location>
</feature>
<organism evidence="2 3">
    <name type="scientific">Dreissena polymorpha</name>
    <name type="common">Zebra mussel</name>
    <name type="synonym">Mytilus polymorpha</name>
    <dbReference type="NCBI Taxonomy" id="45954"/>
    <lineage>
        <taxon>Eukaryota</taxon>
        <taxon>Metazoa</taxon>
        <taxon>Spiralia</taxon>
        <taxon>Lophotrochozoa</taxon>
        <taxon>Mollusca</taxon>
        <taxon>Bivalvia</taxon>
        <taxon>Autobranchia</taxon>
        <taxon>Heteroconchia</taxon>
        <taxon>Euheterodonta</taxon>
        <taxon>Imparidentia</taxon>
        <taxon>Neoheterodontei</taxon>
        <taxon>Myida</taxon>
        <taxon>Dreissenoidea</taxon>
        <taxon>Dreissenidae</taxon>
        <taxon>Dreissena</taxon>
    </lineage>
</organism>
<reference evidence="2" key="1">
    <citation type="journal article" date="2019" name="bioRxiv">
        <title>The Genome of the Zebra Mussel, Dreissena polymorpha: A Resource for Invasive Species Research.</title>
        <authorList>
            <person name="McCartney M.A."/>
            <person name="Auch B."/>
            <person name="Kono T."/>
            <person name="Mallez S."/>
            <person name="Zhang Y."/>
            <person name="Obille A."/>
            <person name="Becker A."/>
            <person name="Abrahante J.E."/>
            <person name="Garbe J."/>
            <person name="Badalamenti J.P."/>
            <person name="Herman A."/>
            <person name="Mangelson H."/>
            <person name="Liachko I."/>
            <person name="Sullivan S."/>
            <person name="Sone E.D."/>
            <person name="Koren S."/>
            <person name="Silverstein K.A.T."/>
            <person name="Beckman K.B."/>
            <person name="Gohl D.M."/>
        </authorList>
    </citation>
    <scope>NUCLEOTIDE SEQUENCE</scope>
    <source>
        <strain evidence="2">Duluth1</strain>
        <tissue evidence="2">Whole animal</tissue>
    </source>
</reference>
<proteinExistence type="predicted"/>
<feature type="region of interest" description="Disordered" evidence="1">
    <location>
        <begin position="13"/>
        <end position="57"/>
    </location>
</feature>